<protein>
    <recommendedName>
        <fullName evidence="6 16">E3 ubiquitin-protein ligase listerin</fullName>
        <ecNumber evidence="5 16">2.3.2.27</ecNumber>
    </recommendedName>
    <alternativeName>
        <fullName evidence="16">RING-type E3 ubiquitin transferase listerin</fullName>
    </alternativeName>
</protein>
<feature type="region of interest" description="Disordered" evidence="17">
    <location>
        <begin position="427"/>
        <end position="450"/>
    </location>
</feature>
<feature type="compositionally biased region" description="Basic and acidic residues" evidence="17">
    <location>
        <begin position="30"/>
        <end position="46"/>
    </location>
</feature>
<evidence type="ECO:0000256" key="17">
    <source>
        <dbReference type="SAM" id="MobiDB-lite"/>
    </source>
</evidence>
<evidence type="ECO:0000313" key="19">
    <source>
        <dbReference type="EMBL" id="KAF5318707.1"/>
    </source>
</evidence>
<evidence type="ECO:0000256" key="9">
    <source>
        <dbReference type="ARBA" id="ARBA00022723"/>
    </source>
</evidence>
<comment type="function">
    <text evidence="16">E3 ubiquitin-protein ligase. Component of the ribosome quality control complex (RQC), a ribosome-associated complex that mediates ubiquitination and extraction of incompletely synthesized nascent chains for proteasomal degradation.</text>
</comment>
<proteinExistence type="inferred from homology"/>
<evidence type="ECO:0000256" key="7">
    <source>
        <dbReference type="ARBA" id="ARBA00022490"/>
    </source>
</evidence>
<dbReference type="SMART" id="SM01197">
    <property type="entry name" value="FANCL_C"/>
    <property type="match status" value="1"/>
</dbReference>
<dbReference type="SMART" id="SM00744">
    <property type="entry name" value="RINGv"/>
    <property type="match status" value="1"/>
</dbReference>
<dbReference type="InterPro" id="IPR016024">
    <property type="entry name" value="ARM-type_fold"/>
</dbReference>
<evidence type="ECO:0000256" key="14">
    <source>
        <dbReference type="ARBA" id="ARBA00055150"/>
    </source>
</evidence>
<feature type="compositionally biased region" description="Polar residues" evidence="17">
    <location>
        <begin position="1"/>
        <end position="12"/>
    </location>
</feature>
<dbReference type="GO" id="GO:0008270">
    <property type="term" value="F:zinc ion binding"/>
    <property type="evidence" value="ECO:0007669"/>
    <property type="project" value="UniProtKB-KW"/>
</dbReference>
<accession>A0A8H5B8Q8</accession>
<keyword evidence="7" id="KW-0963">Cytoplasm</keyword>
<dbReference type="GO" id="GO:0061630">
    <property type="term" value="F:ubiquitin protein ligase activity"/>
    <property type="evidence" value="ECO:0007669"/>
    <property type="project" value="UniProtKB-UniRule"/>
</dbReference>
<reference evidence="19 20" key="1">
    <citation type="journal article" date="2020" name="ISME J.">
        <title>Uncovering the hidden diversity of litter-decomposition mechanisms in mushroom-forming fungi.</title>
        <authorList>
            <person name="Floudas D."/>
            <person name="Bentzer J."/>
            <person name="Ahren D."/>
            <person name="Johansson T."/>
            <person name="Persson P."/>
            <person name="Tunlid A."/>
        </authorList>
    </citation>
    <scope>NUCLEOTIDE SEQUENCE [LARGE SCALE GENOMIC DNA]</scope>
    <source>
        <strain evidence="19 20">CBS 101986</strain>
    </source>
</reference>
<evidence type="ECO:0000256" key="5">
    <source>
        <dbReference type="ARBA" id="ARBA00012483"/>
    </source>
</evidence>
<comment type="function">
    <text evidence="14">E3 ubiquitin-protein ligase component of the ribosome quality control complex (RQC), a ribosome-associated complex that mediates ubiquitination and extraction of incompletely synthesized nascent chains for proteasomal degradation. Mediates ubiquitination of proteins derived from mRNAs lacking stop codons (non-stop proteins) and other translation arrest products induced by poly-lysine sequences and tandem rare codons. Ubiquitination leads to CDC48 recruitment for extraction and degradation of the incomplete translation product. May indirectly play a role in chromatin function and transcription.</text>
</comment>
<dbReference type="InterPro" id="IPR011016">
    <property type="entry name" value="Znf_RING-CH"/>
</dbReference>
<evidence type="ECO:0000256" key="8">
    <source>
        <dbReference type="ARBA" id="ARBA00022679"/>
    </source>
</evidence>
<feature type="region of interest" description="Disordered" evidence="17">
    <location>
        <begin position="1"/>
        <end position="46"/>
    </location>
</feature>
<keyword evidence="11 15" id="KW-0863">Zinc-finger</keyword>
<dbReference type="SUPFAM" id="SSF57850">
    <property type="entry name" value="RING/U-box"/>
    <property type="match status" value="1"/>
</dbReference>
<dbReference type="GO" id="GO:1990116">
    <property type="term" value="P:ribosome-associated ubiquitin-dependent protein catabolic process"/>
    <property type="evidence" value="ECO:0007669"/>
    <property type="project" value="UniProtKB-UniRule"/>
</dbReference>
<dbReference type="Pfam" id="PF22958">
    <property type="entry name" value="Ltn1_1st"/>
    <property type="match status" value="1"/>
</dbReference>
<dbReference type="Proteomes" id="UP000567179">
    <property type="component" value="Unassembled WGS sequence"/>
</dbReference>
<evidence type="ECO:0000256" key="11">
    <source>
        <dbReference type="ARBA" id="ARBA00022771"/>
    </source>
</evidence>
<comment type="catalytic activity">
    <reaction evidence="1 16">
        <text>S-ubiquitinyl-[E2 ubiquitin-conjugating enzyme]-L-cysteine + [acceptor protein]-L-lysine = [E2 ubiquitin-conjugating enzyme]-L-cysteine + N(6)-ubiquitinyl-[acceptor protein]-L-lysine.</text>
        <dbReference type="EC" id="2.3.2.27"/>
    </reaction>
</comment>
<feature type="domain" description="RING-type" evidence="18">
    <location>
        <begin position="1760"/>
        <end position="1807"/>
    </location>
</feature>
<dbReference type="SUPFAM" id="SSF48371">
    <property type="entry name" value="ARM repeat"/>
    <property type="match status" value="1"/>
</dbReference>
<organism evidence="19 20">
    <name type="scientific">Psilocybe cf. subviscida</name>
    <dbReference type="NCBI Taxonomy" id="2480587"/>
    <lineage>
        <taxon>Eukaryota</taxon>
        <taxon>Fungi</taxon>
        <taxon>Dikarya</taxon>
        <taxon>Basidiomycota</taxon>
        <taxon>Agaricomycotina</taxon>
        <taxon>Agaricomycetes</taxon>
        <taxon>Agaricomycetidae</taxon>
        <taxon>Agaricales</taxon>
        <taxon>Agaricineae</taxon>
        <taxon>Strophariaceae</taxon>
        <taxon>Psilocybe</taxon>
    </lineage>
</organism>
<dbReference type="GO" id="GO:0072344">
    <property type="term" value="P:rescue of stalled ribosome"/>
    <property type="evidence" value="ECO:0007669"/>
    <property type="project" value="UniProtKB-UniRule"/>
</dbReference>
<keyword evidence="10" id="KW-0677">Repeat</keyword>
<dbReference type="FunFam" id="3.30.40.10:FF:000038">
    <property type="entry name" value="E3 ubiquitin-protein ligase listerin"/>
    <property type="match status" value="1"/>
</dbReference>
<dbReference type="GO" id="GO:0043023">
    <property type="term" value="F:ribosomal large subunit binding"/>
    <property type="evidence" value="ECO:0007669"/>
    <property type="project" value="TreeGrafter"/>
</dbReference>
<dbReference type="UniPathway" id="UPA00143"/>
<feature type="region of interest" description="Disordered" evidence="17">
    <location>
        <begin position="245"/>
        <end position="293"/>
    </location>
</feature>
<sequence length="1811" mass="200251">MVKGNSKSSASAGTRKKHQKKHATVDEPQPIEKRSKKEKGKKEPRVKMYIPPVKPAPVQPDPLETTGLAHTLPADLLVVLRNISKKAQVTKTRALEEFQSTWVHQCLVDGPDSSLLYPLVEMLPVWLHHVSALFVNPSRRIRFLAASLHSALLQIPPIRDEVLAFLRERASESQLESILGTWCLAAQDVDRQVAASATKSWKETIVLEGSASGSAILVTEDAKRSLYSFVQRTVLDPVGIYSYLNPSPPPPLQPPSHPNKKGGKAAPPAHSRRDDGDATPRSKLDEQEESETDRCARLRVAGLAASRAFLGTSSTLSEDLRNFYSSAALWTVIHPKETCSWVDVECFGYAQPNVRKAGWNLLQALTTLPKEATDTLTPVIGSAVLRSAWVETDTLVQGVMWPPLLVFLKQYPSCWSTDAARLNDAIEEGSGSDSDEDGQGDKTPLAPAPNENVTSEAYGEFLQFLESGCSGSPAQGYPAVVVVISTIPSSIIASREQDSAKPFANLFSHFWSATNSRALSALHRVSVSAAFLSSLLECMVLLVKRIQNDNARGIPDSDSYSEDFVREQFARIWDNLASGTLKVEDRAASRLLAQTLESLLSIDDRLLDVAWNELAPGVVSSSKKEDQSRLGPVLLKVFYDRFRKTESILKEKGRKLMTDALMDALDICEPYLVSGGDVFPGGFAFLMNVLDQFRDGLFFDGEFSNRLDSILVTHAYRILVQSAPLLLSYLQYRKNEVKVLDTWHSLISSMASASAHGTKLDQKAVAHLLTAVQKGSLPGYLKPRDGELDALVGTVLEQALDGPIGSEDFVLAKQILVSSGYFLSSSAEKTFLQIIVATFADNVNSLINGEDISSPVVFDVAISFIQAVFGSLVRDPELQTSIIPSIFIFSYLPLLQHNDNSVSHPSPAQQTGIALWQDWLKSASEGSQSAVVDVIKGQLRHMVDDPKIFPLPEEVLDMVFTRPPGIEVDLLTDIFSSKSELDEALEELSGDALDCSLEILDSLIPPGSSSGVKGKIRQALNTDRRGFSRYARTISAMTIAFMEDRHLAKRHLWALRHFFALSIYAQDLLNVSSSASKSPAFDDKVTLIALSDIVNRVKQISVYVLNSADRDDGKWRAIALDGLLIDDGAKRKAKEGLSPLQELVYDVVSHSKNGDALRDARILKMVLEPLLMDDLDTTEADKWVQLSRKYEKLGQLHSSIYNLVSWSPAVAPQTSMTIIYLITSSGAEPPKLDRYRNELAANLMGIKASRANTEGLLTLRRLCSSAPDPEGTVIFLPPLRAVNVIKACQAWVTSDDDVELDEEVESAMLPVFMHLAPILQNVPGGHWAFIFDVLESTIEQLTPPEEDDDEDTTSESRQLVALARLSKLVTVLEELAKANKSLMAEWSERRLGVLTSIRGLKILGNDLGAASSVPRSVCRELVLTIVQHLPPSLVDQDTLPKMCHLIEDSSPTVQRMAYQLLKSAAKKRTEYFVVEAGVDTEAVVRATIPNELLDIIQRELHFGYNPEAEDDSQDREQNMFGYLLGWMLVFDLFQDASFKVKSSYIEQLRNENIVLSHFIPCFLGTLGLNQGGLSKVFKLDVWGVNQFFIELYQPGSPHTIPVLTAHVFYRALLAIPSLIHAWVLDCKDRQLTNTVTTYTSTYFSPVLIRAELDHVQTHATADGLTDDSMSIKVANAVSEVAAAYSVDEHQLEIKLRIPNDWPLHKIEVKDVKRVGVDENRWRAWVLGVQQTIWAHNGRIIDGLTLFKKNVTLHFEGQVECAICYSIISVMDGSLPKKPCKTCKNRFHAGCLYKWFNTSHSSSCPLCRSDII</sequence>
<evidence type="ECO:0000313" key="20">
    <source>
        <dbReference type="Proteomes" id="UP000567179"/>
    </source>
</evidence>
<comment type="pathway">
    <text evidence="3 16">Protein modification; protein ubiquitination.</text>
</comment>
<dbReference type="InterPro" id="IPR054477">
    <property type="entry name" value="LTN1_E3_ligase_6th"/>
</dbReference>
<dbReference type="PANTHER" id="PTHR12389">
    <property type="entry name" value="ZINC FINGER PROTEIN 294"/>
    <property type="match status" value="1"/>
</dbReference>
<dbReference type="InterPro" id="IPR054478">
    <property type="entry name" value="LTN1_UBC"/>
</dbReference>
<evidence type="ECO:0000256" key="1">
    <source>
        <dbReference type="ARBA" id="ARBA00000900"/>
    </source>
</evidence>
<dbReference type="Pfam" id="PF22999">
    <property type="entry name" value="LTN1_E3_ligase_6th"/>
    <property type="match status" value="1"/>
</dbReference>
<evidence type="ECO:0000256" key="13">
    <source>
        <dbReference type="ARBA" id="ARBA00022833"/>
    </source>
</evidence>
<keyword evidence="8 16" id="KW-0808">Transferase</keyword>
<dbReference type="Pfam" id="PF13639">
    <property type="entry name" value="zf-RING_2"/>
    <property type="match status" value="1"/>
</dbReference>
<keyword evidence="20" id="KW-1185">Reference proteome</keyword>
<feature type="compositionally biased region" description="Pro residues" evidence="17">
    <location>
        <begin position="246"/>
        <end position="257"/>
    </location>
</feature>
<dbReference type="OrthoDB" id="6108at2759"/>
<dbReference type="PROSITE" id="PS50089">
    <property type="entry name" value="ZF_RING_2"/>
    <property type="match status" value="1"/>
</dbReference>
<dbReference type="EC" id="2.3.2.27" evidence="5 16"/>
<evidence type="ECO:0000259" key="18">
    <source>
        <dbReference type="PROSITE" id="PS50089"/>
    </source>
</evidence>
<dbReference type="InterPro" id="IPR013083">
    <property type="entry name" value="Znf_RING/FYVE/PHD"/>
</dbReference>
<dbReference type="CDD" id="cd16491">
    <property type="entry name" value="RING-CH-C4HC3_LTN1"/>
    <property type="match status" value="1"/>
</dbReference>
<dbReference type="GO" id="GO:0005829">
    <property type="term" value="C:cytosol"/>
    <property type="evidence" value="ECO:0007669"/>
    <property type="project" value="UniProtKB-SubCell"/>
</dbReference>
<evidence type="ECO:0000256" key="6">
    <source>
        <dbReference type="ARBA" id="ARBA00017157"/>
    </source>
</evidence>
<evidence type="ECO:0000256" key="15">
    <source>
        <dbReference type="PROSITE-ProRule" id="PRU00175"/>
    </source>
</evidence>
<dbReference type="EMBL" id="JAACJJ010000030">
    <property type="protein sequence ID" value="KAF5318707.1"/>
    <property type="molecule type" value="Genomic_DNA"/>
</dbReference>
<dbReference type="InterPro" id="IPR001841">
    <property type="entry name" value="Znf_RING"/>
</dbReference>
<dbReference type="GO" id="GO:0016567">
    <property type="term" value="P:protein ubiquitination"/>
    <property type="evidence" value="ECO:0007669"/>
    <property type="project" value="UniProtKB-UniPathway"/>
</dbReference>
<evidence type="ECO:0000256" key="16">
    <source>
        <dbReference type="RuleBase" id="RU367090"/>
    </source>
</evidence>
<keyword evidence="9 16" id="KW-0479">Metal-binding</keyword>
<comment type="similarity">
    <text evidence="4 16">Belongs to the LTN1 family.</text>
</comment>
<dbReference type="PANTHER" id="PTHR12389:SF0">
    <property type="entry name" value="E3 UBIQUITIN-PROTEIN LIGASE LISTERIN"/>
    <property type="match status" value="1"/>
</dbReference>
<keyword evidence="13 16" id="KW-0862">Zinc</keyword>
<evidence type="ECO:0000256" key="10">
    <source>
        <dbReference type="ARBA" id="ARBA00022737"/>
    </source>
</evidence>
<evidence type="ECO:0000256" key="12">
    <source>
        <dbReference type="ARBA" id="ARBA00022786"/>
    </source>
</evidence>
<comment type="subcellular location">
    <subcellularLocation>
        <location evidence="2">Cytoplasm</location>
        <location evidence="2">Cytosol</location>
    </subcellularLocation>
</comment>
<feature type="compositionally biased region" description="Basic and acidic residues" evidence="17">
    <location>
        <begin position="271"/>
        <end position="285"/>
    </location>
</feature>
<comment type="subunit">
    <text evidence="16">Component of the ribosome quality control complex (RQC).</text>
</comment>
<dbReference type="Pfam" id="PF23009">
    <property type="entry name" value="UBC_like"/>
    <property type="match status" value="1"/>
</dbReference>
<gene>
    <name evidence="19" type="ORF">D9619_010631</name>
</gene>
<keyword evidence="12 16" id="KW-0833">Ubl conjugation pathway</keyword>
<dbReference type="Gene3D" id="3.30.40.10">
    <property type="entry name" value="Zinc/RING finger domain, C3HC4 (zinc finger)"/>
    <property type="match status" value="1"/>
</dbReference>
<evidence type="ECO:0000256" key="2">
    <source>
        <dbReference type="ARBA" id="ARBA00004514"/>
    </source>
</evidence>
<name>A0A8H5B8Q8_9AGAR</name>
<evidence type="ECO:0000256" key="4">
    <source>
        <dbReference type="ARBA" id="ARBA00007997"/>
    </source>
</evidence>
<evidence type="ECO:0000256" key="3">
    <source>
        <dbReference type="ARBA" id="ARBA00004906"/>
    </source>
</evidence>
<comment type="caution">
    <text evidence="19">The sequence shown here is derived from an EMBL/GenBank/DDBJ whole genome shotgun (WGS) entry which is preliminary data.</text>
</comment>
<dbReference type="InterPro" id="IPR039795">
    <property type="entry name" value="LTN1/Rkr1"/>
</dbReference>
<dbReference type="InterPro" id="IPR054476">
    <property type="entry name" value="Ltn1_N"/>
</dbReference>
<dbReference type="GO" id="GO:1990112">
    <property type="term" value="C:RQC complex"/>
    <property type="evidence" value="ECO:0007669"/>
    <property type="project" value="UniProtKB-UniRule"/>
</dbReference>
<dbReference type="InterPro" id="IPR039804">
    <property type="entry name" value="RING-CH-C4HC3_LTN1"/>
</dbReference>